<proteinExistence type="predicted"/>
<sequence length="322" mass="36250">MAGLTGLGASVDNMETWLSCLQISTVMVVCLSEAYHLNPGCRSEIEYFLSCNEDSNPKYLLYLILPPSFTLHGWIAELPRVHLCLDFTRRKTFVQTLKRLFIRSGKICGIDFEETVLNEVESGHISENKQTNELLFTLFFTSTSVIKTIVSTNVFPTSNSLKLRAVSQQPELETVNQMNRTGANKPTSNKPSQKELTTVHSFTLTDLDRRMEWVDSEYAPEPTQSLNALILPSPRFTSEKIKQNISVDYTQGKYLNVSEKGTSQVDETAPEKPNRDSNMPISAFRKTILVEKIIDTIKGIPPHRIGKPKNPGTEISQTNFEV</sequence>
<feature type="region of interest" description="Disordered" evidence="1">
    <location>
        <begin position="260"/>
        <end position="279"/>
    </location>
</feature>
<dbReference type="Proteomes" id="UP000316759">
    <property type="component" value="Unassembled WGS sequence"/>
</dbReference>
<accession>A0A504YQK3</accession>
<protein>
    <recommendedName>
        <fullName evidence="4">TIR domain-containing protein</fullName>
    </recommendedName>
</protein>
<evidence type="ECO:0000256" key="1">
    <source>
        <dbReference type="SAM" id="MobiDB-lite"/>
    </source>
</evidence>
<organism evidence="2 3">
    <name type="scientific">Fasciola gigantica</name>
    <name type="common">Giant liver fluke</name>
    <dbReference type="NCBI Taxonomy" id="46835"/>
    <lineage>
        <taxon>Eukaryota</taxon>
        <taxon>Metazoa</taxon>
        <taxon>Spiralia</taxon>
        <taxon>Lophotrochozoa</taxon>
        <taxon>Platyhelminthes</taxon>
        <taxon>Trematoda</taxon>
        <taxon>Digenea</taxon>
        <taxon>Plagiorchiida</taxon>
        <taxon>Echinostomata</taxon>
        <taxon>Echinostomatoidea</taxon>
        <taxon>Fasciolidae</taxon>
        <taxon>Fasciola</taxon>
    </lineage>
</organism>
<evidence type="ECO:0000313" key="2">
    <source>
        <dbReference type="EMBL" id="TPP62925.1"/>
    </source>
</evidence>
<dbReference type="AlphaFoldDB" id="A0A504YQK3"/>
<evidence type="ECO:0008006" key="4">
    <source>
        <dbReference type="Google" id="ProtNLM"/>
    </source>
</evidence>
<reference evidence="2 3" key="1">
    <citation type="submission" date="2019-04" db="EMBL/GenBank/DDBJ databases">
        <title>Annotation for the trematode Fasciola gigantica.</title>
        <authorList>
            <person name="Choi Y.-J."/>
        </authorList>
    </citation>
    <scope>NUCLEOTIDE SEQUENCE [LARGE SCALE GENOMIC DNA]</scope>
    <source>
        <strain evidence="2">Uganda_cow_1</strain>
    </source>
</reference>
<evidence type="ECO:0000313" key="3">
    <source>
        <dbReference type="Proteomes" id="UP000316759"/>
    </source>
</evidence>
<feature type="region of interest" description="Disordered" evidence="1">
    <location>
        <begin position="301"/>
        <end position="322"/>
    </location>
</feature>
<comment type="caution">
    <text evidence="2">The sequence shown here is derived from an EMBL/GenBank/DDBJ whole genome shotgun (WGS) entry which is preliminary data.</text>
</comment>
<gene>
    <name evidence="2" type="ORF">FGIG_11108</name>
</gene>
<feature type="compositionally biased region" description="Polar residues" evidence="1">
    <location>
        <begin position="313"/>
        <end position="322"/>
    </location>
</feature>
<name>A0A504YQK3_FASGI</name>
<keyword evidence="3" id="KW-1185">Reference proteome</keyword>
<feature type="region of interest" description="Disordered" evidence="1">
    <location>
        <begin position="176"/>
        <end position="195"/>
    </location>
</feature>
<dbReference type="EMBL" id="SUNJ01006292">
    <property type="protein sequence ID" value="TPP62925.1"/>
    <property type="molecule type" value="Genomic_DNA"/>
</dbReference>